<evidence type="ECO:0000313" key="3">
    <source>
        <dbReference type="Proteomes" id="UP000288012"/>
    </source>
</evidence>
<dbReference type="PANTHER" id="PTHR43559">
    <property type="entry name" value="HYDROLASE YCAC-RELATED"/>
    <property type="match status" value="1"/>
</dbReference>
<dbReference type="PANTHER" id="PTHR43559:SF1">
    <property type="entry name" value="HYDROLASE"/>
    <property type="match status" value="1"/>
</dbReference>
<feature type="domain" description="Isochorismatase-like" evidence="1">
    <location>
        <begin position="15"/>
        <end position="165"/>
    </location>
</feature>
<dbReference type="OrthoDB" id="5786063at2"/>
<dbReference type="Gene3D" id="3.40.50.850">
    <property type="entry name" value="Isochorismatase-like"/>
    <property type="match status" value="1"/>
</dbReference>
<proteinExistence type="predicted"/>
<dbReference type="InterPro" id="IPR053152">
    <property type="entry name" value="Hydrolase_YcaC-like"/>
</dbReference>
<sequence>MNKSSLELLTPDNCTLLLIDHQPQMFFGVESANRETICNNVVGLAKAAKIFNVPTILTTVAANTFSGPLIPQLQAVFPEQKPIDRTSMNSWEDKNLIAAVEKTKRKKLVIAALWTEVCLAFPALSALQAGYEVYAVSDASGATTLEAHNMAMQRMIQAGVVPMTWLQFMCELQRDWARVETYEAVIHLAKEHAGAYGIGIFYAKSMLPDSHGG</sequence>
<protein>
    <submittedName>
        <fullName evidence="2">Hydrolase</fullName>
    </submittedName>
</protein>
<dbReference type="AlphaFoldDB" id="A0A3S0V9H8"/>
<evidence type="ECO:0000259" key="1">
    <source>
        <dbReference type="Pfam" id="PF00857"/>
    </source>
</evidence>
<reference evidence="2 3" key="1">
    <citation type="submission" date="2018-12" db="EMBL/GenBank/DDBJ databases">
        <title>Legionella sp,whole genome shotgun sequence.</title>
        <authorList>
            <person name="Wu H."/>
        </authorList>
    </citation>
    <scope>NUCLEOTIDE SEQUENCE [LARGE SCALE GENOMIC DNA]</scope>
    <source>
        <strain evidence="3">km714</strain>
    </source>
</reference>
<gene>
    <name evidence="2" type="ORF">EKM59_10660</name>
</gene>
<dbReference type="Proteomes" id="UP000288012">
    <property type="component" value="Unassembled WGS sequence"/>
</dbReference>
<dbReference type="SUPFAM" id="SSF52499">
    <property type="entry name" value="Isochorismatase-like hydrolases"/>
    <property type="match status" value="1"/>
</dbReference>
<dbReference type="RefSeq" id="WP_127033527.1">
    <property type="nucleotide sequence ID" value="NZ_RZGR01000041.1"/>
</dbReference>
<dbReference type="CDD" id="cd01012">
    <property type="entry name" value="YcaC_related"/>
    <property type="match status" value="1"/>
</dbReference>
<accession>A0A3S0V9H8</accession>
<evidence type="ECO:0000313" key="2">
    <source>
        <dbReference type="EMBL" id="RUQ81505.1"/>
    </source>
</evidence>
<dbReference type="GO" id="GO:0016787">
    <property type="term" value="F:hydrolase activity"/>
    <property type="evidence" value="ECO:0007669"/>
    <property type="project" value="UniProtKB-KW"/>
</dbReference>
<organism evidence="2 3">
    <name type="scientific">Legionella septentrionalis</name>
    <dbReference type="NCBI Taxonomy" id="2498109"/>
    <lineage>
        <taxon>Bacteria</taxon>
        <taxon>Pseudomonadati</taxon>
        <taxon>Pseudomonadota</taxon>
        <taxon>Gammaproteobacteria</taxon>
        <taxon>Legionellales</taxon>
        <taxon>Legionellaceae</taxon>
        <taxon>Legionella</taxon>
    </lineage>
</organism>
<keyword evidence="2" id="KW-0378">Hydrolase</keyword>
<name>A0A3S0V9H8_9GAMM</name>
<dbReference type="EMBL" id="RZGR01000041">
    <property type="protein sequence ID" value="RUQ81505.1"/>
    <property type="molecule type" value="Genomic_DNA"/>
</dbReference>
<dbReference type="Pfam" id="PF00857">
    <property type="entry name" value="Isochorismatase"/>
    <property type="match status" value="1"/>
</dbReference>
<keyword evidence="3" id="KW-1185">Reference proteome</keyword>
<dbReference type="InterPro" id="IPR000868">
    <property type="entry name" value="Isochorismatase-like_dom"/>
</dbReference>
<dbReference type="InterPro" id="IPR036380">
    <property type="entry name" value="Isochorismatase-like_sf"/>
</dbReference>
<comment type="caution">
    <text evidence="2">The sequence shown here is derived from an EMBL/GenBank/DDBJ whole genome shotgun (WGS) entry which is preliminary data.</text>
</comment>